<dbReference type="InterPro" id="IPR014144">
    <property type="entry name" value="LigD_PE_domain"/>
</dbReference>
<feature type="domain" description="DNA ligase D 3'-phosphoesterase" evidence="1">
    <location>
        <begin position="17"/>
        <end position="117"/>
    </location>
</feature>
<dbReference type="Proteomes" id="UP000215215">
    <property type="component" value="Unassembled WGS sequence"/>
</dbReference>
<evidence type="ECO:0000313" key="3">
    <source>
        <dbReference type="Proteomes" id="UP000215215"/>
    </source>
</evidence>
<comment type="caution">
    <text evidence="2">The sequence shown here is derived from an EMBL/GenBank/DDBJ whole genome shotgun (WGS) entry which is preliminary data.</text>
</comment>
<dbReference type="AlphaFoldDB" id="A0A235BRW4"/>
<accession>A0A235BRW4</accession>
<evidence type="ECO:0000259" key="1">
    <source>
        <dbReference type="Pfam" id="PF13298"/>
    </source>
</evidence>
<proteinExistence type="predicted"/>
<organism evidence="2 3">
    <name type="scientific">candidate division WOR-3 bacterium JGI_Cruoil_03_44_89</name>
    <dbReference type="NCBI Taxonomy" id="1973748"/>
    <lineage>
        <taxon>Bacteria</taxon>
        <taxon>Bacteria division WOR-3</taxon>
    </lineage>
</organism>
<dbReference type="PANTHER" id="PTHR39465:SF1">
    <property type="entry name" value="DNA LIGASE D 3'-PHOSPHOESTERASE DOMAIN-CONTAINING PROTEIN"/>
    <property type="match status" value="1"/>
</dbReference>
<dbReference type="Pfam" id="PF13298">
    <property type="entry name" value="LigD_N"/>
    <property type="match status" value="1"/>
</dbReference>
<dbReference type="EMBL" id="NOZQ01000152">
    <property type="protein sequence ID" value="OYD14922.1"/>
    <property type="molecule type" value="Genomic_DNA"/>
</dbReference>
<dbReference type="PANTHER" id="PTHR39465">
    <property type="entry name" value="DNA LIGASE D, 3'-PHOSPHOESTERASE DOMAIN"/>
    <property type="match status" value="1"/>
</dbReference>
<reference evidence="2 3" key="1">
    <citation type="submission" date="2017-07" db="EMBL/GenBank/DDBJ databases">
        <title>Recovery of genomes from metagenomes via a dereplication, aggregation, and scoring strategy.</title>
        <authorList>
            <person name="Sieber C.M."/>
            <person name="Probst A.J."/>
            <person name="Sharrar A."/>
            <person name="Thomas B.C."/>
            <person name="Hess M."/>
            <person name="Tringe S.G."/>
            <person name="Banfield J.F."/>
        </authorList>
    </citation>
    <scope>NUCLEOTIDE SEQUENCE [LARGE SCALE GENOMIC DNA]</scope>
    <source>
        <strain evidence="2">JGI_Cruoil_03_44_89</strain>
    </source>
</reference>
<protein>
    <submittedName>
        <fullName evidence="2">ATP-dependent DNA ligase</fullName>
    </submittedName>
</protein>
<name>A0A235BRW4_UNCW3</name>
<sequence length="135" mass="15842">MREDAPEGYECPIYVIQEHDATKLHWDLRLEHDDVLKSWAVTKVPPTEPGVRRLAIEVEDHPLEYATFEGEIPEGNYGAGSVRIWDNGTYREDEWTDDKIVVHIFGRKLKGKYVLIRLKKSESNKNWLFFKGREK</sequence>
<evidence type="ECO:0000313" key="2">
    <source>
        <dbReference type="EMBL" id="OYD14922.1"/>
    </source>
</evidence>
<dbReference type="GO" id="GO:0016874">
    <property type="term" value="F:ligase activity"/>
    <property type="evidence" value="ECO:0007669"/>
    <property type="project" value="UniProtKB-KW"/>
</dbReference>
<keyword evidence="2" id="KW-0436">Ligase</keyword>
<dbReference type="NCBIfam" id="TIGR02777">
    <property type="entry name" value="LigD_PE_dom"/>
    <property type="match status" value="1"/>
</dbReference>
<gene>
    <name evidence="2" type="ORF">CH333_07020</name>
</gene>